<evidence type="ECO:0000256" key="2">
    <source>
        <dbReference type="ARBA" id="ARBA00006454"/>
    </source>
</evidence>
<dbReference type="AlphaFoldDB" id="A0AAV0N3F7"/>
<gene>
    <name evidence="11" type="ORF">LITE_LOCUS31401</name>
</gene>
<dbReference type="PROSITE" id="PS50071">
    <property type="entry name" value="HOMEOBOX_2"/>
    <property type="match status" value="1"/>
</dbReference>
<evidence type="ECO:0000259" key="10">
    <source>
        <dbReference type="PROSITE" id="PS50071"/>
    </source>
</evidence>
<dbReference type="SMART" id="SM00389">
    <property type="entry name" value="HOX"/>
    <property type="match status" value="1"/>
</dbReference>
<dbReference type="Pfam" id="PF07526">
    <property type="entry name" value="POX"/>
    <property type="match status" value="1"/>
</dbReference>
<keyword evidence="7 8" id="KW-0539">Nucleus</keyword>
<feature type="DNA-binding region" description="Homeobox" evidence="8">
    <location>
        <begin position="477"/>
        <end position="539"/>
    </location>
</feature>
<accession>A0AAV0N3F7</accession>
<dbReference type="PANTHER" id="PTHR11850">
    <property type="entry name" value="HOMEOBOX PROTEIN TRANSCRIPTION FACTORS"/>
    <property type="match status" value="1"/>
</dbReference>
<evidence type="ECO:0000256" key="1">
    <source>
        <dbReference type="ARBA" id="ARBA00004123"/>
    </source>
</evidence>
<comment type="similarity">
    <text evidence="2">Belongs to the TALE/BELL homeobox family.</text>
</comment>
<evidence type="ECO:0000256" key="5">
    <source>
        <dbReference type="ARBA" id="ARBA00023155"/>
    </source>
</evidence>
<dbReference type="EMBL" id="CAMGYJ010000007">
    <property type="protein sequence ID" value="CAI0452929.1"/>
    <property type="molecule type" value="Genomic_DNA"/>
</dbReference>
<keyword evidence="4 8" id="KW-0238">DNA-binding</keyword>
<dbReference type="Proteomes" id="UP001154282">
    <property type="component" value="Unassembled WGS sequence"/>
</dbReference>
<dbReference type="GO" id="GO:0006355">
    <property type="term" value="P:regulation of DNA-templated transcription"/>
    <property type="evidence" value="ECO:0007669"/>
    <property type="project" value="InterPro"/>
</dbReference>
<evidence type="ECO:0000313" key="12">
    <source>
        <dbReference type="Proteomes" id="UP001154282"/>
    </source>
</evidence>
<name>A0AAV0N3F7_9ROSI</name>
<feature type="domain" description="Homeobox" evidence="10">
    <location>
        <begin position="475"/>
        <end position="538"/>
    </location>
</feature>
<proteinExistence type="inferred from homology"/>
<dbReference type="InterPro" id="IPR001356">
    <property type="entry name" value="HD"/>
</dbReference>
<keyword evidence="3" id="KW-0805">Transcription regulation</keyword>
<dbReference type="GO" id="GO:0003677">
    <property type="term" value="F:DNA binding"/>
    <property type="evidence" value="ECO:0007669"/>
    <property type="project" value="UniProtKB-UniRule"/>
</dbReference>
<dbReference type="InterPro" id="IPR050224">
    <property type="entry name" value="TALE_homeobox"/>
</dbReference>
<protein>
    <recommendedName>
        <fullName evidence="10">Homeobox domain-containing protein</fullName>
    </recommendedName>
</protein>
<organism evidence="11 12">
    <name type="scientific">Linum tenue</name>
    <dbReference type="NCBI Taxonomy" id="586396"/>
    <lineage>
        <taxon>Eukaryota</taxon>
        <taxon>Viridiplantae</taxon>
        <taxon>Streptophyta</taxon>
        <taxon>Embryophyta</taxon>
        <taxon>Tracheophyta</taxon>
        <taxon>Spermatophyta</taxon>
        <taxon>Magnoliopsida</taxon>
        <taxon>eudicotyledons</taxon>
        <taxon>Gunneridae</taxon>
        <taxon>Pentapetalae</taxon>
        <taxon>rosids</taxon>
        <taxon>fabids</taxon>
        <taxon>Malpighiales</taxon>
        <taxon>Linaceae</taxon>
        <taxon>Linum</taxon>
    </lineage>
</organism>
<evidence type="ECO:0000256" key="6">
    <source>
        <dbReference type="ARBA" id="ARBA00023163"/>
    </source>
</evidence>
<keyword evidence="12" id="KW-1185">Reference proteome</keyword>
<dbReference type="InterPro" id="IPR006563">
    <property type="entry name" value="POX_dom"/>
</dbReference>
<dbReference type="FunFam" id="1.10.10.60:FF:000117">
    <property type="entry name" value="BEL1-like homeodomain protein 9"/>
    <property type="match status" value="1"/>
</dbReference>
<dbReference type="InterPro" id="IPR008422">
    <property type="entry name" value="KN_HD"/>
</dbReference>
<evidence type="ECO:0000313" key="11">
    <source>
        <dbReference type="EMBL" id="CAI0452929.1"/>
    </source>
</evidence>
<evidence type="ECO:0000256" key="3">
    <source>
        <dbReference type="ARBA" id="ARBA00023015"/>
    </source>
</evidence>
<feature type="region of interest" description="Disordered" evidence="9">
    <location>
        <begin position="571"/>
        <end position="593"/>
    </location>
</feature>
<dbReference type="Pfam" id="PF05920">
    <property type="entry name" value="Homeobox_KN"/>
    <property type="match status" value="1"/>
</dbReference>
<evidence type="ECO:0000256" key="4">
    <source>
        <dbReference type="ARBA" id="ARBA00023125"/>
    </source>
</evidence>
<sequence length="687" mass="74612">MGYRLWVFSSVFNCGKQSNGIWICSSDLIFAPATTMFEYNKIAKPMEESSSVQYYASSGGRRAAAFDTVTPPSEFFHYHQTFNNNNMPPPSTLHSYTPTFDSTTPTNLASSPSLHYSKNPYSSSSGLINVAAGYQDLPRYGIEESCVRGLLSGEMDYGGNVGGAMYHHNTFHGGYHNVAGAVSHHEGLSLSLASNNDDVNVAAHHFGDGLEHYSSPYLQSKGGNAVVASDHDHGVKVASGRSCDNKSTVVGGSGAASYVVKTTTATNMVGPLGPFTGYATILKSSRFLKPAQELLEEWCGVASCRMEVGDVVSSLGSGGLSSSSTAAICGSNDGGGAGSGGSLTYRPEFHEVKSRLLYLLEEVCKRYKQYHQQMQMVVSSFESVAGLSSSTPYVSLAIKTITRNFKSMKHVISDQLKQHSAATARSVVVGEEELFSSSSTSSTSTRLRGYMGQRQSCGGGGGPNYHHVGFHEPQQHVWRTQRGLPERSVAILRAWLFEHFLHPYPTDADKHMLATQTGLTRNQVSNWFINARVRVWKPMVEEIHMLENKGQAGTSQGKCNNVDPVSNSAVMGPTTSSQEQGHGHHQQQQKLHREQYWKQEKRSRVDFQVPTAAAMNGNGSLMNFLPYQGSDHQMGGGNGAVSLTLGLRHEVVDNVAHQQQQQLQRHGDQLRRQFGGGGGGMMHDFVG</sequence>
<evidence type="ECO:0000256" key="8">
    <source>
        <dbReference type="PROSITE-ProRule" id="PRU00108"/>
    </source>
</evidence>
<evidence type="ECO:0000256" key="9">
    <source>
        <dbReference type="SAM" id="MobiDB-lite"/>
    </source>
</evidence>
<keyword evidence="6" id="KW-0804">Transcription</keyword>
<comment type="caution">
    <text evidence="11">The sequence shown here is derived from an EMBL/GenBank/DDBJ whole genome shotgun (WGS) entry which is preliminary data.</text>
</comment>
<dbReference type="InterPro" id="IPR009057">
    <property type="entry name" value="Homeodomain-like_sf"/>
</dbReference>
<dbReference type="Gene3D" id="1.10.10.60">
    <property type="entry name" value="Homeodomain-like"/>
    <property type="match status" value="1"/>
</dbReference>
<dbReference type="SUPFAM" id="SSF46689">
    <property type="entry name" value="Homeodomain-like"/>
    <property type="match status" value="1"/>
</dbReference>
<keyword evidence="5 8" id="KW-0371">Homeobox</keyword>
<dbReference type="GO" id="GO:0005634">
    <property type="term" value="C:nucleus"/>
    <property type="evidence" value="ECO:0007669"/>
    <property type="project" value="UniProtKB-SubCell"/>
</dbReference>
<dbReference type="CDD" id="cd00086">
    <property type="entry name" value="homeodomain"/>
    <property type="match status" value="1"/>
</dbReference>
<evidence type="ECO:0000256" key="7">
    <source>
        <dbReference type="ARBA" id="ARBA00023242"/>
    </source>
</evidence>
<reference evidence="11" key="1">
    <citation type="submission" date="2022-08" db="EMBL/GenBank/DDBJ databases">
        <authorList>
            <person name="Gutierrez-Valencia J."/>
        </authorList>
    </citation>
    <scope>NUCLEOTIDE SEQUENCE</scope>
</reference>
<comment type="subcellular location">
    <subcellularLocation>
        <location evidence="1 8">Nucleus</location>
    </subcellularLocation>
</comment>
<dbReference type="SMART" id="SM00574">
    <property type="entry name" value="POX"/>
    <property type="match status" value="1"/>
</dbReference>